<dbReference type="PANTHER" id="PTHR44472">
    <property type="entry name" value="DDB1- AND CUL4-ASSOCIATED FACTOR 4-RELATED"/>
    <property type="match status" value="1"/>
</dbReference>
<dbReference type="GO" id="GO:0080008">
    <property type="term" value="C:Cul4-RING E3 ubiquitin ligase complex"/>
    <property type="evidence" value="ECO:0007669"/>
    <property type="project" value="TreeGrafter"/>
</dbReference>
<dbReference type="InterPro" id="IPR015943">
    <property type="entry name" value="WD40/YVTN_repeat-like_dom_sf"/>
</dbReference>
<reference evidence="3" key="1">
    <citation type="journal article" date="2020" name="bioRxiv">
        <title>Chromosome-level reference genome of the European wasp spider Argiope bruennichi: a resource for studies on range expansion and evolutionary adaptation.</title>
        <authorList>
            <person name="Sheffer M.M."/>
            <person name="Hoppe A."/>
            <person name="Krehenwinkel H."/>
            <person name="Uhl G."/>
            <person name="Kuss A.W."/>
            <person name="Jensen L."/>
            <person name="Jensen C."/>
            <person name="Gillespie R.G."/>
            <person name="Hoff K.J."/>
            <person name="Prost S."/>
        </authorList>
    </citation>
    <scope>NUCLEOTIDE SEQUENCE</scope>
</reference>
<accession>A0A8T0EG90</accession>
<dbReference type="InterPro" id="IPR052254">
    <property type="entry name" value="CUL4-DDB1_E3_ligase_receptor"/>
</dbReference>
<keyword evidence="1" id="KW-0853">WD repeat</keyword>
<keyword evidence="4" id="KW-1185">Reference proteome</keyword>
<evidence type="ECO:0000256" key="1">
    <source>
        <dbReference type="ARBA" id="ARBA00022574"/>
    </source>
</evidence>
<dbReference type="PANTHER" id="PTHR44472:SF1">
    <property type="entry name" value="DDB1 AND CUL4 ASSOCIATED FACTOR 4"/>
    <property type="match status" value="1"/>
</dbReference>
<dbReference type="OMA" id="YINCCAS"/>
<dbReference type="SUPFAM" id="SSF50978">
    <property type="entry name" value="WD40 repeat-like"/>
    <property type="match status" value="1"/>
</dbReference>
<name>A0A8T0EG90_ARGBR</name>
<proteinExistence type="predicted"/>
<keyword evidence="2" id="KW-0677">Repeat</keyword>
<dbReference type="AlphaFoldDB" id="A0A8T0EG90"/>
<organism evidence="3 4">
    <name type="scientific">Argiope bruennichi</name>
    <name type="common">Wasp spider</name>
    <name type="synonym">Aranea bruennichi</name>
    <dbReference type="NCBI Taxonomy" id="94029"/>
    <lineage>
        <taxon>Eukaryota</taxon>
        <taxon>Metazoa</taxon>
        <taxon>Ecdysozoa</taxon>
        <taxon>Arthropoda</taxon>
        <taxon>Chelicerata</taxon>
        <taxon>Arachnida</taxon>
        <taxon>Araneae</taxon>
        <taxon>Araneomorphae</taxon>
        <taxon>Entelegynae</taxon>
        <taxon>Araneoidea</taxon>
        <taxon>Araneidae</taxon>
        <taxon>Argiope</taxon>
    </lineage>
</organism>
<dbReference type="InterPro" id="IPR036322">
    <property type="entry name" value="WD40_repeat_dom_sf"/>
</dbReference>
<evidence type="ECO:0000256" key="2">
    <source>
        <dbReference type="ARBA" id="ARBA00022737"/>
    </source>
</evidence>
<sequence>MTDIHNIHTRRAGILDLIFHRERGSISSPLYKTSITDIKVNQLPRFSEQPNIYSDYDNGFYWCFIRSALKGDLVGVGWSSNRNTRVRQSSVCVFQFDTCRPLDEGDDVSASSPYINEISKKYSVLKDMIITDTADLHFRNQTPLLIVGNFNNKRRSAAILTSFHCDYVHPAYEWRIDDPIFCCASQMKSENYVLGCLNGFYICKDLRLSKKYHLEDDVIAADFNNDGNLLFISRNQTGIQLCDLRENTDRPRRSKKLCIREPALDDSSFVANRMKLLSDQITLIVSDKIGHLSKIDLRMKKSVFQYTDYKSFQYNRPLNIDEDLDLFCAVGNDNYCRIWSLSSGKLHWSDKIPPANYRGEPLTAHACILSTERRWFVAIIQNDTVTPIVPDEVEMISFQPESALR</sequence>
<evidence type="ECO:0000313" key="3">
    <source>
        <dbReference type="EMBL" id="KAF8772016.1"/>
    </source>
</evidence>
<dbReference type="OrthoDB" id="6412320at2759"/>
<protein>
    <submittedName>
        <fullName evidence="3">DDB1- and CUL4-associated factor 4-like</fullName>
    </submittedName>
</protein>
<comment type="caution">
    <text evidence="3">The sequence shown here is derived from an EMBL/GenBank/DDBJ whole genome shotgun (WGS) entry which is preliminary data.</text>
</comment>
<gene>
    <name evidence="3" type="ORF">HNY73_019367</name>
</gene>
<dbReference type="EMBL" id="JABXBU010002228">
    <property type="protein sequence ID" value="KAF8772016.1"/>
    <property type="molecule type" value="Genomic_DNA"/>
</dbReference>
<dbReference type="Gene3D" id="2.130.10.10">
    <property type="entry name" value="YVTN repeat-like/Quinoprotein amine dehydrogenase"/>
    <property type="match status" value="1"/>
</dbReference>
<dbReference type="Proteomes" id="UP000807504">
    <property type="component" value="Unassembled WGS sequence"/>
</dbReference>
<reference evidence="3" key="2">
    <citation type="submission" date="2020-06" db="EMBL/GenBank/DDBJ databases">
        <authorList>
            <person name="Sheffer M."/>
        </authorList>
    </citation>
    <scope>NUCLEOTIDE SEQUENCE</scope>
</reference>
<evidence type="ECO:0000313" key="4">
    <source>
        <dbReference type="Proteomes" id="UP000807504"/>
    </source>
</evidence>
<dbReference type="Pfam" id="PF23761">
    <property type="entry name" value="Beta-prop_DCAF4"/>
    <property type="match status" value="1"/>
</dbReference>